<evidence type="ECO:0000259" key="2">
    <source>
        <dbReference type="Pfam" id="PF04432"/>
    </source>
</evidence>
<feature type="domain" description="Coenzyme F420 hydrogenase/dehydrogenase beta subunit N-terminal" evidence="1">
    <location>
        <begin position="93"/>
        <end position="167"/>
    </location>
</feature>
<organism evidence="3 4">
    <name type="scientific">Bacteroides stercorirosoris</name>
    <dbReference type="NCBI Taxonomy" id="871324"/>
    <lineage>
        <taxon>Bacteria</taxon>
        <taxon>Pseudomonadati</taxon>
        <taxon>Bacteroidota</taxon>
        <taxon>Bacteroidia</taxon>
        <taxon>Bacteroidales</taxon>
        <taxon>Bacteroidaceae</taxon>
        <taxon>Bacteroides</taxon>
    </lineage>
</organism>
<dbReference type="PANTHER" id="PTHR31332:SF0">
    <property type="entry name" value="7-HYDROXYMETHYL CHLOROPHYLL A REDUCTASE, CHLOROPLASTIC"/>
    <property type="match status" value="1"/>
</dbReference>
<proteinExistence type="predicted"/>
<protein>
    <submittedName>
        <fullName evidence="3">Coenzyme F420 hydrogenase subunit beta</fullName>
    </submittedName>
</protein>
<dbReference type="Proteomes" id="UP000184192">
    <property type="component" value="Unassembled WGS sequence"/>
</dbReference>
<dbReference type="InterPro" id="IPR007525">
    <property type="entry name" value="FrhB_FdhB_C"/>
</dbReference>
<reference evidence="4" key="1">
    <citation type="submission" date="2016-11" db="EMBL/GenBank/DDBJ databases">
        <authorList>
            <person name="Varghese N."/>
            <person name="Submissions S."/>
        </authorList>
    </citation>
    <scope>NUCLEOTIDE SEQUENCE [LARGE SCALE GENOMIC DNA]</scope>
    <source>
        <strain evidence="4">DSM 26884</strain>
    </source>
</reference>
<dbReference type="PANTHER" id="PTHR31332">
    <property type="entry name" value="7-HYDROXYMETHYL CHLOROPHYLL A REDUCTASE, CHLOROPLASTIC"/>
    <property type="match status" value="1"/>
</dbReference>
<accession>A0A1M6IDH1</accession>
<sequence length="402" mass="45861">MFKIIEKMELKSINKVISNGYCLGCGLCHAIEKNTEIVEKNGNLVSNYSKKDRGHIAVCPGAGYDIVDFGKRIHFAKNYSYELGWYNELNLVQSLDATLLKKASSGGAMTTISLFMLEKGYADGVICTKYTYDSPTPRPTTYIARNKEELIEAQGSKYCPTSTLSILSQLKTEEKYVLIGTPCQIAGWRKYQEVLNPSINIVLTLANFCGGYRDFREIDHFVHNVAKFDGVRYFQHRGDGVPGLMKIVNNSGREWKYPYPKYAQLSPIQKNNRCVYCIDATGELADISCGDAWIKRITDTGEAWSTIILRNKRAQKLFSEMLEAKLFNIGKITENEVVESQRLNITSKKYRQYKRIKIKKILLQRVPDWYDGIKNVGGFYVDECKILLSKFVHSKLSILYKR</sequence>
<dbReference type="InterPro" id="IPR045220">
    <property type="entry name" value="FRHB/FDHB/HCAR-like"/>
</dbReference>
<feature type="domain" description="Coenzyme F420 hydrogenase/dehydrogenase beta subunit C-terminal" evidence="2">
    <location>
        <begin position="174"/>
        <end position="334"/>
    </location>
</feature>
<keyword evidence="4" id="KW-1185">Reference proteome</keyword>
<dbReference type="Pfam" id="PF04432">
    <property type="entry name" value="FrhB_FdhB_C"/>
    <property type="match status" value="1"/>
</dbReference>
<evidence type="ECO:0000313" key="3">
    <source>
        <dbReference type="EMBL" id="SHJ32477.1"/>
    </source>
</evidence>
<dbReference type="Pfam" id="PF04422">
    <property type="entry name" value="FrhB_FdhB_N"/>
    <property type="match status" value="1"/>
</dbReference>
<dbReference type="AlphaFoldDB" id="A0A1M6IDH1"/>
<dbReference type="InterPro" id="IPR007516">
    <property type="entry name" value="Co_F420_Hydgase/DH_bsu_N"/>
</dbReference>
<dbReference type="GO" id="GO:0052592">
    <property type="term" value="F:oxidoreductase activity, acting on CH or CH2 groups, with an iron-sulfur protein as acceptor"/>
    <property type="evidence" value="ECO:0007669"/>
    <property type="project" value="TreeGrafter"/>
</dbReference>
<gene>
    <name evidence="3" type="ORF">SAMN05444350_12254</name>
</gene>
<evidence type="ECO:0000259" key="1">
    <source>
        <dbReference type="Pfam" id="PF04422"/>
    </source>
</evidence>
<evidence type="ECO:0000313" key="4">
    <source>
        <dbReference type="Proteomes" id="UP000184192"/>
    </source>
</evidence>
<name>A0A1M6IDH1_9BACE</name>
<dbReference type="EMBL" id="FQZN01000022">
    <property type="protein sequence ID" value="SHJ32477.1"/>
    <property type="molecule type" value="Genomic_DNA"/>
</dbReference>